<comment type="caution">
    <text evidence="5">The sequence shown here is derived from an EMBL/GenBank/DDBJ whole genome shotgun (WGS) entry which is preliminary data.</text>
</comment>
<keyword evidence="3" id="KW-0804">Transcription</keyword>
<evidence type="ECO:0000256" key="1">
    <source>
        <dbReference type="ARBA" id="ARBA00023015"/>
    </source>
</evidence>
<protein>
    <submittedName>
        <fullName evidence="5">Transcriptional regulator AraC family</fullName>
    </submittedName>
</protein>
<dbReference type="InterPro" id="IPR018060">
    <property type="entry name" value="HTH_AraC"/>
</dbReference>
<name>A0A0C2YHX2_PARME</name>
<dbReference type="EMBL" id="JXSL01000024">
    <property type="protein sequence ID" value="KIL99359.1"/>
    <property type="molecule type" value="Genomic_DNA"/>
</dbReference>
<evidence type="ECO:0000313" key="5">
    <source>
        <dbReference type="EMBL" id="KIL99359.1"/>
    </source>
</evidence>
<evidence type="ECO:0000256" key="2">
    <source>
        <dbReference type="ARBA" id="ARBA00023125"/>
    </source>
</evidence>
<evidence type="ECO:0000256" key="3">
    <source>
        <dbReference type="ARBA" id="ARBA00023163"/>
    </source>
</evidence>
<evidence type="ECO:0000313" key="6">
    <source>
        <dbReference type="Proteomes" id="UP000031971"/>
    </source>
</evidence>
<dbReference type="PROSITE" id="PS01124">
    <property type="entry name" value="HTH_ARAC_FAMILY_2"/>
    <property type="match status" value="1"/>
</dbReference>
<feature type="domain" description="HTH araC/xylS-type" evidence="4">
    <location>
        <begin position="306"/>
        <end position="404"/>
    </location>
</feature>
<gene>
    <name evidence="5" type="ORF">CCC_04130</name>
</gene>
<keyword evidence="2" id="KW-0238">DNA-binding</keyword>
<dbReference type="GO" id="GO:0043565">
    <property type="term" value="F:sequence-specific DNA binding"/>
    <property type="evidence" value="ECO:0007669"/>
    <property type="project" value="InterPro"/>
</dbReference>
<keyword evidence="6" id="KW-1185">Reference proteome</keyword>
<dbReference type="InterPro" id="IPR009057">
    <property type="entry name" value="Homeodomain-like_sf"/>
</dbReference>
<accession>A0A0C2YHX2</accession>
<dbReference type="STRING" id="272627.CCC_04130"/>
<evidence type="ECO:0000259" key="4">
    <source>
        <dbReference type="PROSITE" id="PS01124"/>
    </source>
</evidence>
<organism evidence="5 6">
    <name type="scientific">Paramagnetospirillum magnetotacticum MS-1</name>
    <dbReference type="NCBI Taxonomy" id="272627"/>
    <lineage>
        <taxon>Bacteria</taxon>
        <taxon>Pseudomonadati</taxon>
        <taxon>Pseudomonadota</taxon>
        <taxon>Alphaproteobacteria</taxon>
        <taxon>Rhodospirillales</taxon>
        <taxon>Magnetospirillaceae</taxon>
        <taxon>Paramagnetospirillum</taxon>
    </lineage>
</organism>
<dbReference type="InterPro" id="IPR053142">
    <property type="entry name" value="PchR_regulatory_protein"/>
</dbReference>
<dbReference type="PANTHER" id="PTHR47893:SF1">
    <property type="entry name" value="REGULATORY PROTEIN PCHR"/>
    <property type="match status" value="1"/>
</dbReference>
<dbReference type="Pfam" id="PF12833">
    <property type="entry name" value="HTH_18"/>
    <property type="match status" value="1"/>
</dbReference>
<dbReference type="PANTHER" id="PTHR47893">
    <property type="entry name" value="REGULATORY PROTEIN PCHR"/>
    <property type="match status" value="1"/>
</dbReference>
<reference evidence="5 6" key="1">
    <citation type="submission" date="2015-01" db="EMBL/GenBank/DDBJ databases">
        <title>Genome Sequence of Magnetospirillum magnetotacticum Strain MS-1.</title>
        <authorList>
            <person name="Marinov G.K."/>
            <person name="Smalley M.D."/>
            <person name="DeSalvo G."/>
        </authorList>
    </citation>
    <scope>NUCLEOTIDE SEQUENCE [LARGE SCALE GENOMIC DNA]</scope>
    <source>
        <strain evidence="5 6">MS-1</strain>
    </source>
</reference>
<dbReference type="SUPFAM" id="SSF46689">
    <property type="entry name" value="Homeodomain-like"/>
    <property type="match status" value="1"/>
</dbReference>
<dbReference type="PROSITE" id="PS00041">
    <property type="entry name" value="HTH_ARAC_FAMILY_1"/>
    <property type="match status" value="1"/>
</dbReference>
<dbReference type="GO" id="GO:0003700">
    <property type="term" value="F:DNA-binding transcription factor activity"/>
    <property type="evidence" value="ECO:0007669"/>
    <property type="project" value="InterPro"/>
</dbReference>
<dbReference type="Gene3D" id="1.10.10.60">
    <property type="entry name" value="Homeodomain-like"/>
    <property type="match status" value="1"/>
</dbReference>
<sequence length="409" mass="45760">MALPRTTRHNSFVLCTPFGRGNSTRSFYEKRPNFNEIRQCPASLFIFRWTYGTSSDLLWRIGMAGPKKAPVRMKPGYDSIVLNWLIDPQQSWTEIRAVDRDIECRQAPMPLELGVGWISKYDLPMGMSVLRADYRFNSSATGKLVQTARLEASLPVETLMLHTLSHGRSIQDDHILKETFSYGVGFDLFRYAQEVAVTPAVDCTFNCLATVLAVGRPALANLLGATVADRTLVALGLEVAPTVVVRAMPPSISSILQKAIPNNMTGLMRTLFIQARVLDYLTALIDHLGTNESDAPPVKVATQRAKDLHEYLVNTCGKLPTLELLAAQFNVSVRTLNNDFRAEYGQPIHAFVAEHRLSEAHVAIERSDIPLKTLAERLGYSHVNHFLAAFRRKFGYPPGNLRKRQPREP</sequence>
<dbReference type="Proteomes" id="UP000031971">
    <property type="component" value="Unassembled WGS sequence"/>
</dbReference>
<keyword evidence="1" id="KW-0805">Transcription regulation</keyword>
<dbReference type="AlphaFoldDB" id="A0A0C2YHX2"/>
<dbReference type="SMART" id="SM00342">
    <property type="entry name" value="HTH_ARAC"/>
    <property type="match status" value="1"/>
</dbReference>
<dbReference type="InterPro" id="IPR018062">
    <property type="entry name" value="HTH_AraC-typ_CS"/>
</dbReference>
<proteinExistence type="predicted"/>